<evidence type="ECO:0000313" key="2">
    <source>
        <dbReference type="EMBL" id="GLZ76551.1"/>
    </source>
</evidence>
<dbReference type="AlphaFoldDB" id="A0A9W6W8J6"/>
<gene>
    <name evidence="2" type="ORF">Afil01_13580</name>
</gene>
<protein>
    <submittedName>
        <fullName evidence="2">Uncharacterized protein</fullName>
    </submittedName>
</protein>
<keyword evidence="1" id="KW-0812">Transmembrane</keyword>
<dbReference type="Proteomes" id="UP001165079">
    <property type="component" value="Unassembled WGS sequence"/>
</dbReference>
<organism evidence="2 3">
    <name type="scientific">Actinorhabdospora filicis</name>
    <dbReference type="NCBI Taxonomy" id="1785913"/>
    <lineage>
        <taxon>Bacteria</taxon>
        <taxon>Bacillati</taxon>
        <taxon>Actinomycetota</taxon>
        <taxon>Actinomycetes</taxon>
        <taxon>Micromonosporales</taxon>
        <taxon>Micromonosporaceae</taxon>
        <taxon>Actinorhabdospora</taxon>
    </lineage>
</organism>
<sequence>MDLRSDSVAMFRGALLSGGALFVAVDLFVLVRPRLLGAFSGARGAVCLWIVHKGLGKPRPPPITVRIGRPIDVRPFRGSLAKAGRAGSAPLSGASPSVLVEPVLAGPVLLVRPVVGAVAGLTFPVRPC</sequence>
<keyword evidence="3" id="KW-1185">Reference proteome</keyword>
<keyword evidence="1" id="KW-1133">Transmembrane helix</keyword>
<feature type="transmembrane region" description="Helical" evidence="1">
    <location>
        <begin position="12"/>
        <end position="31"/>
    </location>
</feature>
<evidence type="ECO:0000256" key="1">
    <source>
        <dbReference type="SAM" id="Phobius"/>
    </source>
</evidence>
<proteinExistence type="predicted"/>
<reference evidence="2" key="1">
    <citation type="submission" date="2023-03" db="EMBL/GenBank/DDBJ databases">
        <title>Actinorhabdospora filicis NBRC 111898.</title>
        <authorList>
            <person name="Ichikawa N."/>
            <person name="Sato H."/>
            <person name="Tonouchi N."/>
        </authorList>
    </citation>
    <scope>NUCLEOTIDE SEQUENCE</scope>
    <source>
        <strain evidence="2">NBRC 111898</strain>
    </source>
</reference>
<dbReference type="EMBL" id="BSTX01000001">
    <property type="protein sequence ID" value="GLZ76551.1"/>
    <property type="molecule type" value="Genomic_DNA"/>
</dbReference>
<accession>A0A9W6W8J6</accession>
<keyword evidence="1" id="KW-0472">Membrane</keyword>
<evidence type="ECO:0000313" key="3">
    <source>
        <dbReference type="Proteomes" id="UP001165079"/>
    </source>
</evidence>
<comment type="caution">
    <text evidence="2">The sequence shown here is derived from an EMBL/GenBank/DDBJ whole genome shotgun (WGS) entry which is preliminary data.</text>
</comment>
<name>A0A9W6W8J6_9ACTN</name>